<evidence type="ECO:0000256" key="2">
    <source>
        <dbReference type="ARBA" id="ARBA00023033"/>
    </source>
</evidence>
<dbReference type="PRINTS" id="PR00368">
    <property type="entry name" value="FADPNR"/>
</dbReference>
<dbReference type="Gene3D" id="3.50.50.60">
    <property type="entry name" value="FAD/NAD(P)-binding domain"/>
    <property type="match status" value="1"/>
</dbReference>
<dbReference type="InterPro" id="IPR050493">
    <property type="entry name" value="FAD-dep_Monooxygenase_BioMet"/>
</dbReference>
<dbReference type="PANTHER" id="PTHR13789">
    <property type="entry name" value="MONOOXYGENASE"/>
    <property type="match status" value="1"/>
</dbReference>
<dbReference type="Gene3D" id="3.30.9.20">
    <property type="match status" value="1"/>
</dbReference>
<dbReference type="GO" id="GO:0004497">
    <property type="term" value="F:monooxygenase activity"/>
    <property type="evidence" value="ECO:0007669"/>
    <property type="project" value="UniProtKB-KW"/>
</dbReference>
<dbReference type="Proteomes" id="UP000001937">
    <property type="component" value="Chromosome"/>
</dbReference>
<organism evidence="4 5">
    <name type="scientific">Frankia casuarinae (strain DSM 45818 / CECT 9043 / HFP020203 / CcI3)</name>
    <dbReference type="NCBI Taxonomy" id="106370"/>
    <lineage>
        <taxon>Bacteria</taxon>
        <taxon>Bacillati</taxon>
        <taxon>Actinomycetota</taxon>
        <taxon>Actinomycetes</taxon>
        <taxon>Frankiales</taxon>
        <taxon>Frankiaceae</taxon>
        <taxon>Frankia</taxon>
    </lineage>
</organism>
<dbReference type="STRING" id="106370.Francci3_2043"/>
<dbReference type="EMBL" id="CP000249">
    <property type="protein sequence ID" value="ABD11417.1"/>
    <property type="molecule type" value="Genomic_DNA"/>
</dbReference>
<dbReference type="eggNOG" id="COG0654">
    <property type="taxonomic scope" value="Bacteria"/>
</dbReference>
<dbReference type="PhylomeDB" id="Q2JBC5"/>
<sequence length="479" mass="51707">MKCIVLGAGPAGLAAAVAIRRRSARSAAVTVVERRKSLHDEGFGILLNPFVVAGHSAGGFAWASRVFRRFVRWNGISVFGRGQGSVTLSGHPGWAIARSVLISELRAEAESLGCEITCGRPAAPADLDDADLVIDARGARHDRVPDVSSALVRDSDDLFVWLSTRRAFDCLTFAFAEVDGHLLTAHAYTYRLGHSAFIVEGAAAAWRAARRLAPDETAPADAWVRTVCERLFADVLAGHALDDASPTVQRFRKTGYPEDPTRKSVQVGDRAHPVHFSVGLGTSLAIEDGIVLGDHVAKCRDPREAIVSFDEVRQVRTRRAQRLASRSAEWLSTVTNRWNELSTPELAWSLATRTGQGTASRLKAQDGAWYELISAAAARRTPTVRRDAHPWSPLPANSSVPAPPPGGGLPLSIRPGKLDASSRVELVAVLEAVTERDVLCGTRYVDLRVHSDDLDWAEGQRLAGRVGAIAAADLERGPW</sequence>
<keyword evidence="2" id="KW-0503">Monooxygenase</keyword>
<dbReference type="InterPro" id="IPR036188">
    <property type="entry name" value="FAD/NAD-bd_sf"/>
</dbReference>
<protein>
    <submittedName>
        <fullName evidence="4">2-polyprenyl-6-methoxyphenol hydroxylase and related FAD-dependent oxidoreductases-like</fullName>
    </submittedName>
</protein>
<evidence type="ECO:0000313" key="5">
    <source>
        <dbReference type="Proteomes" id="UP000001937"/>
    </source>
</evidence>
<keyword evidence="1" id="KW-0560">Oxidoreductase</keyword>
<dbReference type="PANTHER" id="PTHR13789:SF309">
    <property type="entry name" value="PUTATIVE (AFU_ORTHOLOGUE AFUA_6G14510)-RELATED"/>
    <property type="match status" value="1"/>
</dbReference>
<reference evidence="4 5" key="1">
    <citation type="journal article" date="2007" name="Genome Res.">
        <title>Genome characteristics of facultatively symbiotic Frankia sp. strains reflect host range and host plant biogeography.</title>
        <authorList>
            <person name="Normand P."/>
            <person name="Lapierre P."/>
            <person name="Tisa L.S."/>
            <person name="Gogarten J.P."/>
            <person name="Alloisio N."/>
            <person name="Bagnarol E."/>
            <person name="Bassi C.A."/>
            <person name="Berry A.M."/>
            <person name="Bickhart D.M."/>
            <person name="Choisne N."/>
            <person name="Couloux A."/>
            <person name="Cournoyer B."/>
            <person name="Cruveiller S."/>
            <person name="Daubin V."/>
            <person name="Demange N."/>
            <person name="Francino M.P."/>
            <person name="Goltsman E."/>
            <person name="Huang Y."/>
            <person name="Kopp O.R."/>
            <person name="Labarre L."/>
            <person name="Lapidus A."/>
            <person name="Lavire C."/>
            <person name="Marechal J."/>
            <person name="Martinez M."/>
            <person name="Mastronunzio J.E."/>
            <person name="Mullin B.C."/>
            <person name="Niemann J."/>
            <person name="Pujic P."/>
            <person name="Rawnsley T."/>
            <person name="Rouy Z."/>
            <person name="Schenowitz C."/>
            <person name="Sellstedt A."/>
            <person name="Tavares F."/>
            <person name="Tomkins J.P."/>
            <person name="Vallenet D."/>
            <person name="Valverde C."/>
            <person name="Wall L.G."/>
            <person name="Wang Y."/>
            <person name="Medigue C."/>
            <person name="Benson D.R."/>
        </authorList>
    </citation>
    <scope>NUCLEOTIDE SEQUENCE [LARGE SCALE GENOMIC DNA]</scope>
    <source>
        <strain evidence="5">DSM 45818 / CECT 9043 / CcI3</strain>
    </source>
</reference>
<feature type="region of interest" description="Disordered" evidence="3">
    <location>
        <begin position="381"/>
        <end position="414"/>
    </location>
</feature>
<accession>Q2JBC5</accession>
<keyword evidence="5" id="KW-1185">Reference proteome</keyword>
<dbReference type="SUPFAM" id="SSF51905">
    <property type="entry name" value="FAD/NAD(P)-binding domain"/>
    <property type="match status" value="1"/>
</dbReference>
<dbReference type="AlphaFoldDB" id="Q2JBC5"/>
<proteinExistence type="predicted"/>
<dbReference type="KEGG" id="fra:Francci3_2043"/>
<evidence type="ECO:0000313" key="4">
    <source>
        <dbReference type="EMBL" id="ABD11417.1"/>
    </source>
</evidence>
<evidence type="ECO:0000256" key="3">
    <source>
        <dbReference type="SAM" id="MobiDB-lite"/>
    </source>
</evidence>
<evidence type="ECO:0000256" key="1">
    <source>
        <dbReference type="ARBA" id="ARBA00023002"/>
    </source>
</evidence>
<dbReference type="HOGENOM" id="CLU_569561_0_0_11"/>
<dbReference type="RefSeq" id="WP_011436473.1">
    <property type="nucleotide sequence ID" value="NC_007777.1"/>
</dbReference>
<gene>
    <name evidence="4" type="ordered locus">Francci3_2043</name>
</gene>
<name>Q2JBC5_FRACC</name>